<dbReference type="EnsemblMetazoa" id="ASIC007435-RA">
    <property type="protein sequence ID" value="ASIC007435-PA"/>
    <property type="gene ID" value="ASIC007435"/>
</dbReference>
<name>A0A084VP48_ANOSI</name>
<evidence type="ECO:0000313" key="4">
    <source>
        <dbReference type="Proteomes" id="UP000030765"/>
    </source>
</evidence>
<dbReference type="Proteomes" id="UP000030765">
    <property type="component" value="Unassembled WGS sequence"/>
</dbReference>
<proteinExistence type="predicted"/>
<dbReference type="OrthoDB" id="10070392at2759"/>
<gene>
    <name evidence="2" type="ORF">ZHAS_00007435</name>
</gene>
<sequence length="249" mass="27642">MFQWPTDNSTLTDERNLSSATRSASKSQQLLKSGTVDSGNALPGNEPSATNASQPNKDGVSKESSNEKQLEEKPVPKDSVTSSNNNNKSISINNNSISNANSPFWDSAVSSKQSSPERLPSMNGADRSVIIEDTEQVKVNSSFKTSQVEGKNFTLFRRGSLRRSKKSHPTVTTRMNRKFQAFVDRWLEQHVSVGQKSSCNDWLLGKHPDLAKNLTTVVIVRDKNATRTPYRPYNRYKVESMEVADGENS</sequence>
<keyword evidence="4" id="KW-1185">Reference proteome</keyword>
<evidence type="ECO:0000313" key="3">
    <source>
        <dbReference type="EnsemblMetazoa" id="ASIC007435-PA"/>
    </source>
</evidence>
<feature type="compositionally biased region" description="Polar residues" evidence="1">
    <location>
        <begin position="47"/>
        <end position="56"/>
    </location>
</feature>
<feature type="compositionally biased region" description="Polar residues" evidence="1">
    <location>
        <begin position="1"/>
        <end position="38"/>
    </location>
</feature>
<dbReference type="AlphaFoldDB" id="A0A084VP48"/>
<dbReference type="EMBL" id="KE524999">
    <property type="protein sequence ID" value="KFB39742.1"/>
    <property type="molecule type" value="Genomic_DNA"/>
</dbReference>
<evidence type="ECO:0000313" key="2">
    <source>
        <dbReference type="EMBL" id="KFB39742.1"/>
    </source>
</evidence>
<reference evidence="3" key="2">
    <citation type="submission" date="2020-05" db="UniProtKB">
        <authorList>
            <consortium name="EnsemblMetazoa"/>
        </authorList>
    </citation>
    <scope>IDENTIFICATION</scope>
</reference>
<accession>A0A084VP48</accession>
<feature type="region of interest" description="Disordered" evidence="1">
    <location>
        <begin position="1"/>
        <end position="98"/>
    </location>
</feature>
<dbReference type="EMBL" id="ATLV01014977">
    <property type="status" value="NOT_ANNOTATED_CDS"/>
    <property type="molecule type" value="Genomic_DNA"/>
</dbReference>
<dbReference type="VEuPathDB" id="VectorBase:ASIC007435"/>
<dbReference type="STRING" id="74873.A0A084VP48"/>
<evidence type="ECO:0000256" key="1">
    <source>
        <dbReference type="SAM" id="MobiDB-lite"/>
    </source>
</evidence>
<feature type="compositionally biased region" description="Basic and acidic residues" evidence="1">
    <location>
        <begin position="59"/>
        <end position="76"/>
    </location>
</feature>
<reference evidence="2 4" key="1">
    <citation type="journal article" date="2014" name="BMC Genomics">
        <title>Genome sequence of Anopheles sinensis provides insight into genetics basis of mosquito competence for malaria parasites.</title>
        <authorList>
            <person name="Zhou D."/>
            <person name="Zhang D."/>
            <person name="Ding G."/>
            <person name="Shi L."/>
            <person name="Hou Q."/>
            <person name="Ye Y."/>
            <person name="Xu Y."/>
            <person name="Zhou H."/>
            <person name="Xiong C."/>
            <person name="Li S."/>
            <person name="Yu J."/>
            <person name="Hong S."/>
            <person name="Yu X."/>
            <person name="Zou P."/>
            <person name="Chen C."/>
            <person name="Chang X."/>
            <person name="Wang W."/>
            <person name="Lv Y."/>
            <person name="Sun Y."/>
            <person name="Ma L."/>
            <person name="Shen B."/>
            <person name="Zhu C."/>
        </authorList>
    </citation>
    <scope>NUCLEOTIDE SEQUENCE [LARGE SCALE GENOMIC DNA]</scope>
</reference>
<organism evidence="2">
    <name type="scientific">Anopheles sinensis</name>
    <name type="common">Mosquito</name>
    <dbReference type="NCBI Taxonomy" id="74873"/>
    <lineage>
        <taxon>Eukaryota</taxon>
        <taxon>Metazoa</taxon>
        <taxon>Ecdysozoa</taxon>
        <taxon>Arthropoda</taxon>
        <taxon>Hexapoda</taxon>
        <taxon>Insecta</taxon>
        <taxon>Pterygota</taxon>
        <taxon>Neoptera</taxon>
        <taxon>Endopterygota</taxon>
        <taxon>Diptera</taxon>
        <taxon>Nematocera</taxon>
        <taxon>Culicoidea</taxon>
        <taxon>Culicidae</taxon>
        <taxon>Anophelinae</taxon>
        <taxon>Anopheles</taxon>
    </lineage>
</organism>
<feature type="compositionally biased region" description="Low complexity" evidence="1">
    <location>
        <begin position="82"/>
        <end position="98"/>
    </location>
</feature>
<protein>
    <submittedName>
        <fullName evidence="2">AGAP007892-PA-like protein</fullName>
    </submittedName>
</protein>